<dbReference type="PANTHER" id="PTHR19367:SF18">
    <property type="entry name" value="T CELL RECEPTOR ALPHA VARIABLE 16"/>
    <property type="match status" value="1"/>
</dbReference>
<dbReference type="SMART" id="SM00406">
    <property type="entry name" value="IGv"/>
    <property type="match status" value="2"/>
</dbReference>
<evidence type="ECO:0000256" key="1">
    <source>
        <dbReference type="ARBA" id="ARBA00022729"/>
    </source>
</evidence>
<dbReference type="InterPro" id="IPR007110">
    <property type="entry name" value="Ig-like_dom"/>
</dbReference>
<feature type="signal peptide" evidence="6">
    <location>
        <begin position="1"/>
        <end position="18"/>
    </location>
</feature>
<evidence type="ECO:0000256" key="2">
    <source>
        <dbReference type="ARBA" id="ARBA00023130"/>
    </source>
</evidence>
<dbReference type="SMART" id="SM00409">
    <property type="entry name" value="IG"/>
    <property type="match status" value="2"/>
</dbReference>
<evidence type="ECO:0000256" key="3">
    <source>
        <dbReference type="ARBA" id="ARBA00023170"/>
    </source>
</evidence>
<sequence>MEKLAAILLCSALIECKGEDTVKQTAGDVRATEGNTVTLGCNFDIFDSLSVLVQTRTLGSMNSIKPERSEEHVAEGRNISLTCKYEGTIYNIQWYRQYQRSRPEFLLYITEAGVIHPTESDFSAHIDKTEKRVDLEIISAAVTDSAVYYCALTHKCKGVDTVTQPAGDVRATEGGTVTLGCKFQTSTTAYLFWYKQEVNGYPKYMLRRYSATGVNAAEFQKDRFDATLNKTSVPLQISSAAVTDSAVYYCALSPQ</sequence>
<evidence type="ECO:0000256" key="6">
    <source>
        <dbReference type="SAM" id="SignalP"/>
    </source>
</evidence>
<dbReference type="InterPro" id="IPR051287">
    <property type="entry name" value="TCR_variable_region"/>
</dbReference>
<keyword evidence="5" id="KW-1279">T cell receptor</keyword>
<dbReference type="InterPro" id="IPR036179">
    <property type="entry name" value="Ig-like_dom_sf"/>
</dbReference>
<organism evidence="8 9">
    <name type="scientific">Dissostichus mawsoni</name>
    <name type="common">Antarctic cod</name>
    <dbReference type="NCBI Taxonomy" id="36200"/>
    <lineage>
        <taxon>Eukaryota</taxon>
        <taxon>Metazoa</taxon>
        <taxon>Chordata</taxon>
        <taxon>Craniata</taxon>
        <taxon>Vertebrata</taxon>
        <taxon>Euteleostomi</taxon>
        <taxon>Actinopterygii</taxon>
        <taxon>Neopterygii</taxon>
        <taxon>Teleostei</taxon>
        <taxon>Neoteleostei</taxon>
        <taxon>Acanthomorphata</taxon>
        <taxon>Eupercaria</taxon>
        <taxon>Perciformes</taxon>
        <taxon>Notothenioidei</taxon>
        <taxon>Nototheniidae</taxon>
        <taxon>Dissostichus</taxon>
    </lineage>
</organism>
<feature type="domain" description="Ig-like" evidence="7">
    <location>
        <begin position="171"/>
        <end position="255"/>
    </location>
</feature>
<proteinExistence type="predicted"/>
<comment type="caution">
    <text evidence="8">The sequence shown here is derived from an EMBL/GenBank/DDBJ whole genome shotgun (WGS) entry which is preliminary data.</text>
</comment>
<dbReference type="EMBL" id="JAAKFY010000004">
    <property type="protein sequence ID" value="KAF3857608.1"/>
    <property type="molecule type" value="Genomic_DNA"/>
</dbReference>
<evidence type="ECO:0000259" key="7">
    <source>
        <dbReference type="PROSITE" id="PS50835"/>
    </source>
</evidence>
<gene>
    <name evidence="8" type="ORF">F7725_010809</name>
</gene>
<dbReference type="PANTHER" id="PTHR19367">
    <property type="entry name" value="T-CELL RECEPTOR ALPHA CHAIN V REGION"/>
    <property type="match status" value="1"/>
</dbReference>
<name>A0A7J5ZB55_DISMA</name>
<keyword evidence="9" id="KW-1185">Reference proteome</keyword>
<keyword evidence="5" id="KW-0391">Immunity</keyword>
<dbReference type="InterPro" id="IPR013106">
    <property type="entry name" value="Ig_V-set"/>
</dbReference>
<evidence type="ECO:0000313" key="8">
    <source>
        <dbReference type="EMBL" id="KAF3857608.1"/>
    </source>
</evidence>
<evidence type="ECO:0000313" key="9">
    <source>
        <dbReference type="Proteomes" id="UP000518266"/>
    </source>
</evidence>
<keyword evidence="4" id="KW-0393">Immunoglobulin domain</keyword>
<dbReference type="PROSITE" id="PS50835">
    <property type="entry name" value="IG_LIKE"/>
    <property type="match status" value="2"/>
</dbReference>
<dbReference type="Gene3D" id="2.60.40.10">
    <property type="entry name" value="Immunoglobulins"/>
    <property type="match status" value="2"/>
</dbReference>
<dbReference type="Pfam" id="PF07686">
    <property type="entry name" value="V-set"/>
    <property type="match status" value="2"/>
</dbReference>
<dbReference type="Proteomes" id="UP000518266">
    <property type="component" value="Unassembled WGS sequence"/>
</dbReference>
<dbReference type="AlphaFoldDB" id="A0A7J5ZB55"/>
<keyword evidence="3" id="KW-0675">Receptor</keyword>
<accession>A0A7J5ZB55</accession>
<dbReference type="OrthoDB" id="9803478at2759"/>
<protein>
    <recommendedName>
        <fullName evidence="7">Ig-like domain-containing protein</fullName>
    </recommendedName>
</protein>
<feature type="domain" description="Ig-like" evidence="7">
    <location>
        <begin position="66"/>
        <end position="163"/>
    </location>
</feature>
<dbReference type="InterPro" id="IPR013783">
    <property type="entry name" value="Ig-like_fold"/>
</dbReference>
<dbReference type="SUPFAM" id="SSF48726">
    <property type="entry name" value="Immunoglobulin"/>
    <property type="match status" value="2"/>
</dbReference>
<evidence type="ECO:0000256" key="5">
    <source>
        <dbReference type="ARBA" id="ARBA00043266"/>
    </source>
</evidence>
<reference evidence="8 9" key="1">
    <citation type="submission" date="2020-03" db="EMBL/GenBank/DDBJ databases">
        <title>Dissostichus mawsoni Genome sequencing and assembly.</title>
        <authorList>
            <person name="Park H."/>
        </authorList>
    </citation>
    <scope>NUCLEOTIDE SEQUENCE [LARGE SCALE GENOMIC DNA]</scope>
    <source>
        <strain evidence="8">DM0001</strain>
        <tissue evidence="8">Muscle</tissue>
    </source>
</reference>
<evidence type="ECO:0000256" key="4">
    <source>
        <dbReference type="ARBA" id="ARBA00023319"/>
    </source>
</evidence>
<dbReference type="GO" id="GO:0042101">
    <property type="term" value="C:T cell receptor complex"/>
    <property type="evidence" value="ECO:0007669"/>
    <property type="project" value="UniProtKB-KW"/>
</dbReference>
<keyword evidence="1 6" id="KW-0732">Signal</keyword>
<dbReference type="GO" id="GO:0002250">
    <property type="term" value="P:adaptive immune response"/>
    <property type="evidence" value="ECO:0007669"/>
    <property type="project" value="UniProtKB-KW"/>
</dbReference>
<keyword evidence="2" id="KW-1064">Adaptive immunity</keyword>
<dbReference type="InterPro" id="IPR003599">
    <property type="entry name" value="Ig_sub"/>
</dbReference>
<feature type="chain" id="PRO_5029709843" description="Ig-like domain-containing protein" evidence="6">
    <location>
        <begin position="19"/>
        <end position="255"/>
    </location>
</feature>